<feature type="binding site" evidence="6">
    <location>
        <position position="231"/>
    </location>
    <ligand>
        <name>Mg(2+)</name>
        <dbReference type="ChEBI" id="CHEBI:18420"/>
    </ligand>
</feature>
<feature type="binding site" evidence="6">
    <location>
        <position position="81"/>
    </location>
    <ligand>
        <name>(6S)-5-formyl-5,6,7,8-tetrahydrofolate</name>
        <dbReference type="ChEBI" id="CHEBI:57457"/>
    </ligand>
</feature>
<name>A0ABW4MF30_9SPHN</name>
<feature type="binding site" evidence="6">
    <location>
        <begin position="227"/>
        <end position="232"/>
    </location>
    <ligand>
        <name>GTP</name>
        <dbReference type="ChEBI" id="CHEBI:37565"/>
    </ligand>
</feature>
<evidence type="ECO:0000256" key="3">
    <source>
        <dbReference type="ARBA" id="ARBA00022741"/>
    </source>
</evidence>
<protein>
    <recommendedName>
        <fullName evidence="6">tRNA modification GTPase MnmE</fullName>
        <ecNumber evidence="6">3.6.-.-</ecNumber>
    </recommendedName>
</protein>
<dbReference type="InterPro" id="IPR027266">
    <property type="entry name" value="TrmE/GcvT-like"/>
</dbReference>
<comment type="similarity">
    <text evidence="1 6">Belongs to the TRAFAC class TrmE-Era-EngA-EngB-Septin-like GTPase superfamily. TrmE GTPase family.</text>
</comment>
<feature type="binding site" evidence="6">
    <location>
        <position position="430"/>
    </location>
    <ligand>
        <name>(6S)-5-formyl-5,6,7,8-tetrahydrofolate</name>
        <dbReference type="ChEBI" id="CHEBI:57457"/>
    </ligand>
</feature>
<evidence type="ECO:0000256" key="2">
    <source>
        <dbReference type="ARBA" id="ARBA00022694"/>
    </source>
</evidence>
<dbReference type="CDD" id="cd04164">
    <property type="entry name" value="trmE"/>
    <property type="match status" value="1"/>
</dbReference>
<gene>
    <name evidence="6 8" type="primary">mnmE</name>
    <name evidence="6" type="synonym">trmE</name>
    <name evidence="8" type="ORF">ACFSAG_04810</name>
</gene>
<dbReference type="PANTHER" id="PTHR42714">
    <property type="entry name" value="TRNA MODIFICATION GTPASE GTPBP3"/>
    <property type="match status" value="1"/>
</dbReference>
<feature type="binding site" evidence="6">
    <location>
        <position position="23"/>
    </location>
    <ligand>
        <name>(6S)-5-formyl-5,6,7,8-tetrahydrofolate</name>
        <dbReference type="ChEBI" id="CHEBI:57457"/>
    </ligand>
</feature>
<evidence type="ECO:0000259" key="7">
    <source>
        <dbReference type="PROSITE" id="PS51709"/>
    </source>
</evidence>
<evidence type="ECO:0000313" key="9">
    <source>
        <dbReference type="Proteomes" id="UP001597215"/>
    </source>
</evidence>
<dbReference type="InterPro" id="IPR027417">
    <property type="entry name" value="P-loop_NTPase"/>
</dbReference>
<dbReference type="InterPro" id="IPR025867">
    <property type="entry name" value="MnmE_helical"/>
</dbReference>
<keyword evidence="6 8" id="KW-0378">Hydrolase</keyword>
<comment type="subunit">
    <text evidence="6">Homodimer. Heterotetramer of two MnmE and two MnmG subunits.</text>
</comment>
<dbReference type="HAMAP" id="MF_00379">
    <property type="entry name" value="GTPase_MnmE"/>
    <property type="match status" value="1"/>
</dbReference>
<dbReference type="Pfam" id="PF12631">
    <property type="entry name" value="MnmE_helical"/>
    <property type="match status" value="1"/>
</dbReference>
<proteinExistence type="inferred from homology"/>
<dbReference type="PROSITE" id="PS51709">
    <property type="entry name" value="G_TRME"/>
    <property type="match status" value="1"/>
</dbReference>
<keyword evidence="2 6" id="KW-0819">tRNA processing</keyword>
<dbReference type="SUPFAM" id="SSF103025">
    <property type="entry name" value="Folate-binding domain"/>
    <property type="match status" value="1"/>
</dbReference>
<dbReference type="EC" id="3.6.-.-" evidence="6"/>
<sequence>MDSVDTIFALSSGAPPSAIGVMRISGPRAFDAVKALAGTLPPARKASLRKLHDPENGSLLDEALVLVFPGPATATGEDLAELHLHGGRAVVRGIENALAHIQGLRRAEAGEFTRRAFANGRIDLNEAEGLADLLAAETEWQRRSAAAMAGGAFSAQVEQWREALLRLAAMLEAELDFSDEDDVGEQDYSNISNGCIELHDAISGHLNYPAAEKLRDGLRVVLAGPPNSGKSTLLNALVSREAAIVSDIAGTTRDLIEVPVSLEGIPFLFTDTAGLRDESGDVIELIGMERAERAMAEADMLLWLGPQGDAPKHTALVQIEAKADLADHTRKSDAIIVSARTGQGMPELVAFLVKHARDMLPPPDAFALNQRQRHLLRDTALFLSHASRAHDPLIMAEELRQARLALDALTGRASTEDMLDALFGRFCIGK</sequence>
<feature type="binding site" evidence="6">
    <location>
        <position position="246"/>
    </location>
    <ligand>
        <name>K(+)</name>
        <dbReference type="ChEBI" id="CHEBI:29103"/>
    </ligand>
</feature>
<dbReference type="Gene3D" id="3.40.50.300">
    <property type="entry name" value="P-loop containing nucleotide triphosphate hydrolases"/>
    <property type="match status" value="1"/>
</dbReference>
<evidence type="ECO:0000313" key="8">
    <source>
        <dbReference type="EMBL" id="MFD1766162.1"/>
    </source>
</evidence>
<dbReference type="Gene3D" id="1.20.120.430">
    <property type="entry name" value="tRNA modification GTPase MnmE domain 2"/>
    <property type="match status" value="1"/>
</dbReference>
<dbReference type="InterPro" id="IPR004520">
    <property type="entry name" value="GTPase_MnmE"/>
</dbReference>
<dbReference type="InterPro" id="IPR018948">
    <property type="entry name" value="GTP-bd_TrmE_N"/>
</dbReference>
<dbReference type="Gene3D" id="3.30.1360.120">
    <property type="entry name" value="Probable tRNA modification gtpase trme, domain 1"/>
    <property type="match status" value="1"/>
</dbReference>
<dbReference type="NCBIfam" id="TIGR00231">
    <property type="entry name" value="small_GTP"/>
    <property type="match status" value="1"/>
</dbReference>
<dbReference type="SUPFAM" id="SSF116878">
    <property type="entry name" value="TrmE connector domain"/>
    <property type="match status" value="1"/>
</dbReference>
<comment type="caution">
    <text evidence="8">The sequence shown here is derived from an EMBL/GenBank/DDBJ whole genome shotgun (WGS) entry which is preliminary data.</text>
</comment>
<feature type="binding site" evidence="6">
    <location>
        <position position="227"/>
    </location>
    <ligand>
        <name>K(+)</name>
        <dbReference type="ChEBI" id="CHEBI:29103"/>
    </ligand>
</feature>
<feature type="binding site" evidence="6">
    <location>
        <position position="248"/>
    </location>
    <ligand>
        <name>K(+)</name>
        <dbReference type="ChEBI" id="CHEBI:29103"/>
    </ligand>
</feature>
<dbReference type="NCBIfam" id="NF003661">
    <property type="entry name" value="PRK05291.1-3"/>
    <property type="match status" value="1"/>
</dbReference>
<reference evidence="9" key="1">
    <citation type="journal article" date="2019" name="Int. J. Syst. Evol. Microbiol.">
        <title>The Global Catalogue of Microorganisms (GCM) 10K type strain sequencing project: providing services to taxonomists for standard genome sequencing and annotation.</title>
        <authorList>
            <consortium name="The Broad Institute Genomics Platform"/>
            <consortium name="The Broad Institute Genome Sequencing Center for Infectious Disease"/>
            <person name="Wu L."/>
            <person name="Ma J."/>
        </authorList>
    </citation>
    <scope>NUCLEOTIDE SEQUENCE [LARGE SCALE GENOMIC DNA]</scope>
    <source>
        <strain evidence="9">CGMCC 1.12449</strain>
    </source>
</reference>
<keyword evidence="9" id="KW-1185">Reference proteome</keyword>
<keyword evidence="6" id="KW-0460">Magnesium</keyword>
<dbReference type="InterPro" id="IPR006073">
    <property type="entry name" value="GTP-bd"/>
</dbReference>
<dbReference type="PANTHER" id="PTHR42714:SF2">
    <property type="entry name" value="TRNA MODIFICATION GTPASE GTPBP3, MITOCHONDRIAL"/>
    <property type="match status" value="1"/>
</dbReference>
<comment type="function">
    <text evidence="6">Exhibits a very high intrinsic GTPase hydrolysis rate. Involved in the addition of a carboxymethylaminomethyl (cmnm) group at the wobble position (U34) of certain tRNAs, forming tRNA-cmnm(5)s(2)U34.</text>
</comment>
<feature type="binding site" evidence="6">
    <location>
        <begin position="246"/>
        <end position="252"/>
    </location>
    <ligand>
        <name>GTP</name>
        <dbReference type="ChEBI" id="CHEBI:37565"/>
    </ligand>
</feature>
<dbReference type="Pfam" id="PF01926">
    <property type="entry name" value="MMR_HSR1"/>
    <property type="match status" value="1"/>
</dbReference>
<dbReference type="InterPro" id="IPR031168">
    <property type="entry name" value="G_TrmE"/>
</dbReference>
<comment type="cofactor">
    <cofactor evidence="6">
        <name>K(+)</name>
        <dbReference type="ChEBI" id="CHEBI:29103"/>
    </cofactor>
    <text evidence="6">Binds 1 potassium ion per subunit.</text>
</comment>
<comment type="subcellular location">
    <subcellularLocation>
        <location evidence="6">Cytoplasm</location>
    </subcellularLocation>
</comment>
<comment type="caution">
    <text evidence="6">Lacks conserved residue(s) required for the propagation of feature annotation.</text>
</comment>
<keyword evidence="6" id="KW-0963">Cytoplasm</keyword>
<dbReference type="InterPro" id="IPR005225">
    <property type="entry name" value="Small_GTP-bd"/>
</dbReference>
<dbReference type="SUPFAM" id="SSF52540">
    <property type="entry name" value="P-loop containing nucleoside triphosphate hydrolases"/>
    <property type="match status" value="1"/>
</dbReference>
<feature type="domain" description="TrmE-type G" evidence="7">
    <location>
        <begin position="217"/>
        <end position="357"/>
    </location>
</feature>
<evidence type="ECO:0000256" key="6">
    <source>
        <dbReference type="HAMAP-Rule" id="MF_00379"/>
    </source>
</evidence>
<accession>A0ABW4MF30</accession>
<evidence type="ECO:0000256" key="4">
    <source>
        <dbReference type="ARBA" id="ARBA00022958"/>
    </source>
</evidence>
<feature type="binding site" evidence="6">
    <location>
        <position position="252"/>
    </location>
    <ligand>
        <name>Mg(2+)</name>
        <dbReference type="ChEBI" id="CHEBI:18420"/>
    </ligand>
</feature>
<dbReference type="CDD" id="cd14858">
    <property type="entry name" value="TrmE_N"/>
    <property type="match status" value="1"/>
</dbReference>
<keyword evidence="4 6" id="KW-0630">Potassium</keyword>
<dbReference type="EMBL" id="JBHUEL010000003">
    <property type="protein sequence ID" value="MFD1766162.1"/>
    <property type="molecule type" value="Genomic_DNA"/>
</dbReference>
<keyword evidence="3 6" id="KW-0547">Nucleotide-binding</keyword>
<dbReference type="GO" id="GO:0016787">
    <property type="term" value="F:hydrolase activity"/>
    <property type="evidence" value="ECO:0007669"/>
    <property type="project" value="UniProtKB-KW"/>
</dbReference>
<dbReference type="InterPro" id="IPR027368">
    <property type="entry name" value="MnmE_dom2"/>
</dbReference>
<feature type="binding site" evidence="6">
    <location>
        <position position="121"/>
    </location>
    <ligand>
        <name>(6S)-5-formyl-5,6,7,8-tetrahydrofolate</name>
        <dbReference type="ChEBI" id="CHEBI:57457"/>
    </ligand>
</feature>
<evidence type="ECO:0000256" key="5">
    <source>
        <dbReference type="ARBA" id="ARBA00023134"/>
    </source>
</evidence>
<evidence type="ECO:0000256" key="1">
    <source>
        <dbReference type="ARBA" id="ARBA00011043"/>
    </source>
</evidence>
<feature type="binding site" evidence="6">
    <location>
        <begin position="338"/>
        <end position="340"/>
    </location>
    <ligand>
        <name>GTP</name>
        <dbReference type="ChEBI" id="CHEBI:37565"/>
    </ligand>
</feature>
<feature type="binding site" evidence="6">
    <location>
        <position position="251"/>
    </location>
    <ligand>
        <name>K(+)</name>
        <dbReference type="ChEBI" id="CHEBI:29103"/>
    </ligand>
</feature>
<feature type="binding site" evidence="6">
    <location>
        <begin position="271"/>
        <end position="274"/>
    </location>
    <ligand>
        <name>GTP</name>
        <dbReference type="ChEBI" id="CHEBI:37565"/>
    </ligand>
</feature>
<dbReference type="Proteomes" id="UP001597215">
    <property type="component" value="Unassembled WGS sequence"/>
</dbReference>
<dbReference type="Pfam" id="PF10396">
    <property type="entry name" value="TrmE_N"/>
    <property type="match status" value="1"/>
</dbReference>
<organism evidence="8 9">
    <name type="scientific">Sphingorhabdus buctiana</name>
    <dbReference type="NCBI Taxonomy" id="1508805"/>
    <lineage>
        <taxon>Bacteria</taxon>
        <taxon>Pseudomonadati</taxon>
        <taxon>Pseudomonadota</taxon>
        <taxon>Alphaproteobacteria</taxon>
        <taxon>Sphingomonadales</taxon>
        <taxon>Sphingomonadaceae</taxon>
        <taxon>Sphingorhabdus</taxon>
    </lineage>
</organism>
<dbReference type="RefSeq" id="WP_381511890.1">
    <property type="nucleotide sequence ID" value="NZ_JBHUEL010000003.1"/>
</dbReference>
<keyword evidence="6" id="KW-0479">Metal-binding</keyword>
<keyword evidence="5 6" id="KW-0342">GTP-binding</keyword>